<dbReference type="PROSITE" id="PS50987">
    <property type="entry name" value="HTH_ARSR_2"/>
    <property type="match status" value="1"/>
</dbReference>
<evidence type="ECO:0000256" key="3">
    <source>
        <dbReference type="ARBA" id="ARBA00023163"/>
    </source>
</evidence>
<dbReference type="InterPro" id="IPR011991">
    <property type="entry name" value="ArsR-like_HTH"/>
</dbReference>
<dbReference type="InterPro" id="IPR036388">
    <property type="entry name" value="WH-like_DNA-bd_sf"/>
</dbReference>
<proteinExistence type="predicted"/>
<keyword evidence="2" id="KW-0238">DNA-binding</keyword>
<evidence type="ECO:0000256" key="2">
    <source>
        <dbReference type="ARBA" id="ARBA00023125"/>
    </source>
</evidence>
<dbReference type="InterPro" id="IPR001845">
    <property type="entry name" value="HTH_ArsR_DNA-bd_dom"/>
</dbReference>
<dbReference type="PANTHER" id="PTHR33154:SF33">
    <property type="entry name" value="TRANSCRIPTIONAL REPRESSOR SDPR"/>
    <property type="match status" value="1"/>
</dbReference>
<keyword evidence="1" id="KW-0805">Transcription regulation</keyword>
<feature type="domain" description="HTH arsR-type" evidence="4">
    <location>
        <begin position="1"/>
        <end position="93"/>
    </location>
</feature>
<dbReference type="GO" id="GO:0003700">
    <property type="term" value="F:DNA-binding transcription factor activity"/>
    <property type="evidence" value="ECO:0007669"/>
    <property type="project" value="InterPro"/>
</dbReference>
<dbReference type="OrthoDB" id="7391478at2"/>
<evidence type="ECO:0000259" key="4">
    <source>
        <dbReference type="PROSITE" id="PS50987"/>
    </source>
</evidence>
<evidence type="ECO:0000256" key="1">
    <source>
        <dbReference type="ARBA" id="ARBA00023015"/>
    </source>
</evidence>
<dbReference type="InterPro" id="IPR051081">
    <property type="entry name" value="HTH_MetalResp_TranReg"/>
</dbReference>
<dbReference type="EMBL" id="QXFK01000018">
    <property type="protein sequence ID" value="RIV76666.1"/>
    <property type="molecule type" value="Genomic_DNA"/>
</dbReference>
<dbReference type="RefSeq" id="WP_119513724.1">
    <property type="nucleotide sequence ID" value="NZ_QXFK01000018.1"/>
</dbReference>
<evidence type="ECO:0000313" key="6">
    <source>
        <dbReference type="Proteomes" id="UP000285092"/>
    </source>
</evidence>
<gene>
    <name evidence="5" type="ORF">D2V04_10855</name>
</gene>
<evidence type="ECO:0000313" key="5">
    <source>
        <dbReference type="EMBL" id="RIV76666.1"/>
    </source>
</evidence>
<dbReference type="NCBIfam" id="NF033788">
    <property type="entry name" value="HTH_metalloreg"/>
    <property type="match status" value="1"/>
</dbReference>
<dbReference type="PANTHER" id="PTHR33154">
    <property type="entry name" value="TRANSCRIPTIONAL REGULATOR, ARSR FAMILY"/>
    <property type="match status" value="1"/>
</dbReference>
<organism evidence="5 6">
    <name type="scientific">Pelagerythrobacter aerophilus</name>
    <dbReference type="NCBI Taxonomy" id="2306995"/>
    <lineage>
        <taxon>Bacteria</taxon>
        <taxon>Pseudomonadati</taxon>
        <taxon>Pseudomonadota</taxon>
        <taxon>Alphaproteobacteria</taxon>
        <taxon>Sphingomonadales</taxon>
        <taxon>Erythrobacteraceae</taxon>
        <taxon>Pelagerythrobacter</taxon>
    </lineage>
</organism>
<dbReference type="Pfam" id="PF12840">
    <property type="entry name" value="HTH_20"/>
    <property type="match status" value="1"/>
</dbReference>
<comment type="caution">
    <text evidence="5">The sequence shown here is derived from an EMBL/GenBank/DDBJ whole genome shotgun (WGS) entry which is preliminary data.</text>
</comment>
<sequence length="108" mass="12062">MPAPDPDPLFRMFADASRRAIFERLCREGELTVGGLTHGSGISQPAISKHLGVLKEGGLVEGRRAGRSTYYRALPARLASLDDWTGQMRTFWEARLDDLDDLLTRMDN</sequence>
<dbReference type="SUPFAM" id="SSF46785">
    <property type="entry name" value="Winged helix' DNA-binding domain"/>
    <property type="match status" value="1"/>
</dbReference>
<dbReference type="SMART" id="SM00418">
    <property type="entry name" value="HTH_ARSR"/>
    <property type="match status" value="1"/>
</dbReference>
<accession>A0A418NF56</accession>
<dbReference type="CDD" id="cd00090">
    <property type="entry name" value="HTH_ARSR"/>
    <property type="match status" value="1"/>
</dbReference>
<keyword evidence="3" id="KW-0804">Transcription</keyword>
<protein>
    <submittedName>
        <fullName evidence="5">ArsR family transcriptional regulator</fullName>
    </submittedName>
</protein>
<keyword evidence="6" id="KW-1185">Reference proteome</keyword>
<dbReference type="InterPro" id="IPR036390">
    <property type="entry name" value="WH_DNA-bd_sf"/>
</dbReference>
<dbReference type="Gene3D" id="1.10.10.10">
    <property type="entry name" value="Winged helix-like DNA-binding domain superfamily/Winged helix DNA-binding domain"/>
    <property type="match status" value="1"/>
</dbReference>
<dbReference type="PRINTS" id="PR00778">
    <property type="entry name" value="HTHARSR"/>
</dbReference>
<dbReference type="AlphaFoldDB" id="A0A418NF56"/>
<name>A0A418NF56_9SPHN</name>
<dbReference type="Proteomes" id="UP000285092">
    <property type="component" value="Unassembled WGS sequence"/>
</dbReference>
<reference evidence="5 6" key="1">
    <citation type="submission" date="2018-08" db="EMBL/GenBank/DDBJ databases">
        <title>Altererythrobacter sp.Ery1 and Ery12, the genome sequencing of novel strains in genus Alterythrobacter.</title>
        <authorList>
            <person name="Cheng H."/>
            <person name="Wu Y.-H."/>
            <person name="Fang C."/>
            <person name="Xu X.-W."/>
        </authorList>
    </citation>
    <scope>NUCLEOTIDE SEQUENCE [LARGE SCALE GENOMIC DNA]</scope>
    <source>
        <strain evidence="5 6">Ery1</strain>
    </source>
</reference>
<dbReference type="GO" id="GO:0003677">
    <property type="term" value="F:DNA binding"/>
    <property type="evidence" value="ECO:0007669"/>
    <property type="project" value="UniProtKB-KW"/>
</dbReference>